<dbReference type="Pfam" id="PF00561">
    <property type="entry name" value="Abhydrolase_1"/>
    <property type="match status" value="1"/>
</dbReference>
<dbReference type="InterPro" id="IPR029058">
    <property type="entry name" value="AB_hydrolase_fold"/>
</dbReference>
<proteinExistence type="predicted"/>
<dbReference type="NCBIfam" id="NF002938">
    <property type="entry name" value="PRK03592.1"/>
    <property type="match status" value="1"/>
</dbReference>
<dbReference type="SUPFAM" id="SSF53474">
    <property type="entry name" value="alpha/beta-Hydrolases"/>
    <property type="match status" value="1"/>
</dbReference>
<reference evidence="2" key="1">
    <citation type="submission" date="2018-05" db="EMBL/GenBank/DDBJ databases">
        <authorList>
            <person name="Lanie J.A."/>
            <person name="Ng W.-L."/>
            <person name="Kazmierczak K.M."/>
            <person name="Andrzejewski T.M."/>
            <person name="Davidsen T.M."/>
            <person name="Wayne K.J."/>
            <person name="Tettelin H."/>
            <person name="Glass J.I."/>
            <person name="Rusch D."/>
            <person name="Podicherti R."/>
            <person name="Tsui H.-C.T."/>
            <person name="Winkler M.E."/>
        </authorList>
    </citation>
    <scope>NUCLEOTIDE SEQUENCE</scope>
</reference>
<gene>
    <name evidence="2" type="ORF">METZ01_LOCUS205416</name>
</gene>
<evidence type="ECO:0000259" key="1">
    <source>
        <dbReference type="Pfam" id="PF00561"/>
    </source>
</evidence>
<accession>A0A382EQG6</accession>
<dbReference type="PANTHER" id="PTHR43329">
    <property type="entry name" value="EPOXIDE HYDROLASE"/>
    <property type="match status" value="1"/>
</dbReference>
<protein>
    <recommendedName>
        <fullName evidence="1">AB hydrolase-1 domain-containing protein</fullName>
    </recommendedName>
</protein>
<organism evidence="2">
    <name type="scientific">marine metagenome</name>
    <dbReference type="NCBI Taxonomy" id="408172"/>
    <lineage>
        <taxon>unclassified sequences</taxon>
        <taxon>metagenomes</taxon>
        <taxon>ecological metagenomes</taxon>
    </lineage>
</organism>
<sequence>MGDSDKLDNPDENSYLFEEHYLYVDAAIQSLTDGENISFVVHDWGSALGFNWSYNNRESVKGIAYMEAIVKEMTWDDWDKNAKSIFQGFRSTAGENLVLEKNYFVEKVLPGSIIRTLNSDEMNEYRRPFLKSGEDRRPTLSWPREIPIEGQPGNVCEIVNRYAEWMETNNIPKLFINAEPGAITTGRIRDFCRSWKNQTEVTVKGKHFVQEDSPDEIGKAISTWYKNIP</sequence>
<dbReference type="EMBL" id="UINC01045603">
    <property type="protein sequence ID" value="SVB52562.1"/>
    <property type="molecule type" value="Genomic_DNA"/>
</dbReference>
<dbReference type="InterPro" id="IPR000073">
    <property type="entry name" value="AB_hydrolase_1"/>
</dbReference>
<feature type="domain" description="AB hydrolase-1" evidence="1">
    <location>
        <begin position="2"/>
        <end position="214"/>
    </location>
</feature>
<evidence type="ECO:0000313" key="2">
    <source>
        <dbReference type="EMBL" id="SVB52562.1"/>
    </source>
</evidence>
<dbReference type="Gene3D" id="3.40.50.1820">
    <property type="entry name" value="alpha/beta hydrolase"/>
    <property type="match status" value="1"/>
</dbReference>
<dbReference type="AlphaFoldDB" id="A0A382EQG6"/>
<name>A0A382EQG6_9ZZZZ</name>